<feature type="domain" description="ABC transmembrane type-1" evidence="9">
    <location>
        <begin position="59"/>
        <end position="247"/>
    </location>
</feature>
<organism evidence="10">
    <name type="scientific">uncultured Nocardioidaceae bacterium</name>
    <dbReference type="NCBI Taxonomy" id="253824"/>
    <lineage>
        <taxon>Bacteria</taxon>
        <taxon>Bacillati</taxon>
        <taxon>Actinomycetota</taxon>
        <taxon>Actinomycetes</taxon>
        <taxon>Propionibacteriales</taxon>
        <taxon>Nocardioidaceae</taxon>
        <taxon>environmental samples</taxon>
    </lineage>
</organism>
<evidence type="ECO:0000256" key="7">
    <source>
        <dbReference type="ARBA" id="ARBA00023136"/>
    </source>
</evidence>
<feature type="transmembrane region" description="Helical" evidence="8">
    <location>
        <begin position="93"/>
        <end position="114"/>
    </location>
</feature>
<evidence type="ECO:0000256" key="8">
    <source>
        <dbReference type="RuleBase" id="RU363032"/>
    </source>
</evidence>
<dbReference type="GO" id="GO:0055085">
    <property type="term" value="P:transmembrane transport"/>
    <property type="evidence" value="ECO:0007669"/>
    <property type="project" value="InterPro"/>
</dbReference>
<dbReference type="PANTHER" id="PTHR43357:SF4">
    <property type="entry name" value="INNER MEMBRANE ABC TRANSPORTER PERMEASE PROTEIN YDCV"/>
    <property type="match status" value="1"/>
</dbReference>
<sequence>MTRASPPVRLLLAAWFLAPLLGLVLWALTDTWAAGSALPDAWGLQGWGTAWASGGPQAMLRSLALSCAVAVVATPLGAMAARGLVQASPRTRGWAAALLVSPVILPPLAVVLGLDVLLLRLQMPSSLGVLGILVVQALPYTTYVMYATYQAYDDRYELEARTLGASTATVLRRVHIPLVAPGLAAALFLSLLVGWSDYVVTLVVGGGRLVTLPVLVAANAAGTGNEPVVAALSLSAIVPPLVLLTLAALVGRRARHSPAALAAT</sequence>
<keyword evidence="6 8" id="KW-1133">Transmembrane helix</keyword>
<feature type="transmembrane region" description="Helical" evidence="8">
    <location>
        <begin position="170"/>
        <end position="192"/>
    </location>
</feature>
<feature type="transmembrane region" description="Helical" evidence="8">
    <location>
        <begin position="228"/>
        <end position="250"/>
    </location>
</feature>
<keyword evidence="7 8" id="KW-0472">Membrane</keyword>
<evidence type="ECO:0000313" key="10">
    <source>
        <dbReference type="EMBL" id="CAA9338580.1"/>
    </source>
</evidence>
<evidence type="ECO:0000256" key="6">
    <source>
        <dbReference type="ARBA" id="ARBA00022989"/>
    </source>
</evidence>
<accession>A0A6J4LQZ8</accession>
<keyword evidence="5 8" id="KW-0812">Transmembrane</keyword>
<evidence type="ECO:0000256" key="2">
    <source>
        <dbReference type="ARBA" id="ARBA00022448"/>
    </source>
</evidence>
<evidence type="ECO:0000256" key="1">
    <source>
        <dbReference type="ARBA" id="ARBA00004429"/>
    </source>
</evidence>
<dbReference type="PANTHER" id="PTHR43357">
    <property type="entry name" value="INNER MEMBRANE ABC TRANSPORTER PERMEASE PROTEIN YDCV"/>
    <property type="match status" value="1"/>
</dbReference>
<dbReference type="Pfam" id="PF00528">
    <property type="entry name" value="BPD_transp_1"/>
    <property type="match status" value="1"/>
</dbReference>
<gene>
    <name evidence="10" type="ORF">AVDCRST_MAG46-1845</name>
</gene>
<dbReference type="GO" id="GO:0005886">
    <property type="term" value="C:plasma membrane"/>
    <property type="evidence" value="ECO:0007669"/>
    <property type="project" value="UniProtKB-SubCell"/>
</dbReference>
<evidence type="ECO:0000259" key="9">
    <source>
        <dbReference type="PROSITE" id="PS50928"/>
    </source>
</evidence>
<comment type="subcellular location">
    <subcellularLocation>
        <location evidence="1">Cell inner membrane</location>
        <topology evidence="1">Multi-pass membrane protein</topology>
    </subcellularLocation>
    <subcellularLocation>
        <location evidence="8">Cell membrane</location>
        <topology evidence="8">Multi-pass membrane protein</topology>
    </subcellularLocation>
</comment>
<dbReference type="CDD" id="cd06261">
    <property type="entry name" value="TM_PBP2"/>
    <property type="match status" value="1"/>
</dbReference>
<feature type="transmembrane region" description="Helical" evidence="8">
    <location>
        <begin position="63"/>
        <end position="81"/>
    </location>
</feature>
<keyword evidence="3" id="KW-1003">Cell membrane</keyword>
<dbReference type="SUPFAM" id="SSF161098">
    <property type="entry name" value="MetI-like"/>
    <property type="match status" value="1"/>
</dbReference>
<proteinExistence type="inferred from homology"/>
<reference evidence="10" key="1">
    <citation type="submission" date="2020-02" db="EMBL/GenBank/DDBJ databases">
        <authorList>
            <person name="Meier V. D."/>
        </authorList>
    </citation>
    <scope>NUCLEOTIDE SEQUENCE</scope>
    <source>
        <strain evidence="10">AVDCRST_MAG46</strain>
    </source>
</reference>
<protein>
    <recommendedName>
        <fullName evidence="9">ABC transmembrane type-1 domain-containing protein</fullName>
    </recommendedName>
</protein>
<dbReference type="InterPro" id="IPR035906">
    <property type="entry name" value="MetI-like_sf"/>
</dbReference>
<comment type="similarity">
    <text evidence="8">Belongs to the binding-protein-dependent transport system permease family.</text>
</comment>
<dbReference type="PROSITE" id="PS50928">
    <property type="entry name" value="ABC_TM1"/>
    <property type="match status" value="1"/>
</dbReference>
<dbReference type="AlphaFoldDB" id="A0A6J4LQZ8"/>
<evidence type="ECO:0000256" key="5">
    <source>
        <dbReference type="ARBA" id="ARBA00022692"/>
    </source>
</evidence>
<feature type="transmembrane region" description="Helical" evidence="8">
    <location>
        <begin position="126"/>
        <end position="149"/>
    </location>
</feature>
<dbReference type="InterPro" id="IPR000515">
    <property type="entry name" value="MetI-like"/>
</dbReference>
<dbReference type="EMBL" id="CADCUD010000120">
    <property type="protein sequence ID" value="CAA9338580.1"/>
    <property type="molecule type" value="Genomic_DNA"/>
</dbReference>
<evidence type="ECO:0000256" key="4">
    <source>
        <dbReference type="ARBA" id="ARBA00022519"/>
    </source>
</evidence>
<name>A0A6J4LQZ8_9ACTN</name>
<keyword evidence="4" id="KW-0997">Cell inner membrane</keyword>
<evidence type="ECO:0000256" key="3">
    <source>
        <dbReference type="ARBA" id="ARBA00022475"/>
    </source>
</evidence>
<keyword evidence="2 8" id="KW-0813">Transport</keyword>
<dbReference type="Gene3D" id="1.10.3720.10">
    <property type="entry name" value="MetI-like"/>
    <property type="match status" value="1"/>
</dbReference>